<accession>A0ACD3ZKN6</accession>
<keyword evidence="2" id="KW-1185">Reference proteome</keyword>
<evidence type="ECO:0000313" key="2">
    <source>
        <dbReference type="Proteomes" id="UP000830768"/>
    </source>
</evidence>
<name>A0ACD3ZKN6_FUSSC</name>
<sequence length="315" mass="35483">MTSVLRPHTGILREENIALRQLLGYRLETIQTLPYSPPQIGQYLPDTFIKDALLVSVDVDTGGGYETISLEQSFHIGVSIFDTRCLAQKLDDPRDAITSYQFINRDSRPCKWAAKSFLFGETELMTLHDIASRISLLTKDRDYVLVAHGVEEDVNVLNNIDPKIVNRASYVLDTVKAAQFPLQLSYRYSVEKLLDELGIGYAKLHAAGNDAHFVLKALLMIAVRDGQMVREPGDEELCRYLEAVVHAPCDLPVWTETPPVTSTSPKPNRKLGIKAKRRLRAERKVARRALEELPWADESTTQQTTGEQQHQTPIT</sequence>
<organism evidence="1 2">
    <name type="scientific">Fusarium solani subsp. cucurbitae</name>
    <name type="common">Neocosmosporum cucurbitae</name>
    <dbReference type="NCBI Taxonomy" id="2747967"/>
    <lineage>
        <taxon>Eukaryota</taxon>
        <taxon>Fungi</taxon>
        <taxon>Dikarya</taxon>
        <taxon>Ascomycota</taxon>
        <taxon>Pezizomycotina</taxon>
        <taxon>Sordariomycetes</taxon>
        <taxon>Hypocreomycetidae</taxon>
        <taxon>Hypocreales</taxon>
        <taxon>Nectriaceae</taxon>
        <taxon>Fusarium</taxon>
        <taxon>Fusarium solani species complex</taxon>
    </lineage>
</organism>
<reference evidence="1" key="1">
    <citation type="submission" date="2021-11" db="EMBL/GenBank/DDBJ databases">
        <title>Fusarium solani-melongenae Genome sequencing and assembly.</title>
        <authorList>
            <person name="Xie S."/>
            <person name="Huang L."/>
            <person name="Zhang X."/>
        </authorList>
    </citation>
    <scope>NUCLEOTIDE SEQUENCE</scope>
    <source>
        <strain evidence="1">CRI 24-3</strain>
    </source>
</reference>
<dbReference type="Proteomes" id="UP000830768">
    <property type="component" value="Chromosome 10"/>
</dbReference>
<gene>
    <name evidence="1" type="ORF">LCI18_011588</name>
</gene>
<dbReference type="EMBL" id="CP090038">
    <property type="protein sequence ID" value="UPL00654.1"/>
    <property type="molecule type" value="Genomic_DNA"/>
</dbReference>
<proteinExistence type="predicted"/>
<evidence type="ECO:0000313" key="1">
    <source>
        <dbReference type="EMBL" id="UPL00654.1"/>
    </source>
</evidence>
<protein>
    <submittedName>
        <fullName evidence="1">Uncharacterized protein</fullName>
    </submittedName>
</protein>